<comment type="subcellular location">
    <subcellularLocation>
        <location evidence="1">Secreted</location>
    </subcellularLocation>
</comment>
<reference evidence="4" key="1">
    <citation type="submission" date="2025-08" db="UniProtKB">
        <authorList>
            <consortium name="Ensembl"/>
        </authorList>
    </citation>
    <scope>IDENTIFICATION</scope>
</reference>
<dbReference type="InterPro" id="IPR050918">
    <property type="entry name" value="CNF-like_PLA2_Inhibitor"/>
</dbReference>
<dbReference type="Gene3D" id="2.10.60.10">
    <property type="entry name" value="CD59"/>
    <property type="match status" value="2"/>
</dbReference>
<name>A0A3B5LBM7_9TELE</name>
<protein>
    <recommendedName>
        <fullName evidence="3">UPAR/Ly6 domain-containing protein</fullName>
    </recommendedName>
</protein>
<sequence>MTCTDQTCSSTIPLTCSSETMCITATIRATQSGTSVTQLYKACAASSLCPATGTSTFSVNLGTQSAIASAQCCNTDTCNSQTLPQPTSSLQCIACNPTTSQCITPITCSGDETNCFSATLNNGKNTIPAMGCASTNTCTAAAGLGSLPFMQSVGSITSGPTCCATGLCNNPSFALMQLVQLSENWHDQMVHLATSSYIKVF</sequence>
<evidence type="ECO:0000259" key="3">
    <source>
        <dbReference type="Pfam" id="PF00021"/>
    </source>
</evidence>
<reference evidence="4" key="2">
    <citation type="submission" date="2025-09" db="UniProtKB">
        <authorList>
            <consortium name="Ensembl"/>
        </authorList>
    </citation>
    <scope>IDENTIFICATION</scope>
</reference>
<dbReference type="GO" id="GO:0005576">
    <property type="term" value="C:extracellular region"/>
    <property type="evidence" value="ECO:0007669"/>
    <property type="project" value="UniProtKB-SubCell"/>
</dbReference>
<dbReference type="AlphaFoldDB" id="A0A3B5LBM7"/>
<dbReference type="PANTHER" id="PTHR20914">
    <property type="entry name" value="LY6/PLAUR DOMAIN-CONTAINING PROTEIN 8"/>
    <property type="match status" value="1"/>
</dbReference>
<dbReference type="GeneTree" id="ENSGT00730000114327"/>
<evidence type="ECO:0000313" key="5">
    <source>
        <dbReference type="Proteomes" id="UP000261380"/>
    </source>
</evidence>
<evidence type="ECO:0000313" key="4">
    <source>
        <dbReference type="Ensembl" id="ENSXCOP00000009593.1"/>
    </source>
</evidence>
<dbReference type="PANTHER" id="PTHR20914:SF9">
    <property type="entry name" value="COILED, ISOFORM A"/>
    <property type="match status" value="1"/>
</dbReference>
<dbReference type="Proteomes" id="UP000261380">
    <property type="component" value="Unplaced"/>
</dbReference>
<dbReference type="InterPro" id="IPR045860">
    <property type="entry name" value="Snake_toxin-like_sf"/>
</dbReference>
<evidence type="ECO:0000256" key="1">
    <source>
        <dbReference type="ARBA" id="ARBA00004613"/>
    </source>
</evidence>
<dbReference type="Pfam" id="PF00021">
    <property type="entry name" value="UPAR_LY6"/>
    <property type="match status" value="2"/>
</dbReference>
<feature type="domain" description="UPAR/Ly6" evidence="3">
    <location>
        <begin position="2"/>
        <end position="80"/>
    </location>
</feature>
<feature type="domain" description="UPAR/Ly6" evidence="3">
    <location>
        <begin position="89"/>
        <end position="171"/>
    </location>
</feature>
<keyword evidence="5" id="KW-1185">Reference proteome</keyword>
<keyword evidence="2" id="KW-0964">Secreted</keyword>
<evidence type="ECO:0000256" key="2">
    <source>
        <dbReference type="ARBA" id="ARBA00022525"/>
    </source>
</evidence>
<accession>A0A3B5LBM7</accession>
<dbReference type="Ensembl" id="ENSXCOT00000009706.1">
    <property type="protein sequence ID" value="ENSXCOP00000009593.1"/>
    <property type="gene ID" value="ENSXCOG00000007305.1"/>
</dbReference>
<dbReference type="SUPFAM" id="SSF57302">
    <property type="entry name" value="Snake toxin-like"/>
    <property type="match status" value="2"/>
</dbReference>
<dbReference type="STRING" id="32473.ENSXCOP00000009593"/>
<dbReference type="InterPro" id="IPR016054">
    <property type="entry name" value="LY6_UPA_recep-like"/>
</dbReference>
<proteinExistence type="predicted"/>
<organism evidence="4 5">
    <name type="scientific">Xiphophorus couchianus</name>
    <name type="common">Monterrey platyfish</name>
    <dbReference type="NCBI Taxonomy" id="32473"/>
    <lineage>
        <taxon>Eukaryota</taxon>
        <taxon>Metazoa</taxon>
        <taxon>Chordata</taxon>
        <taxon>Craniata</taxon>
        <taxon>Vertebrata</taxon>
        <taxon>Euteleostomi</taxon>
        <taxon>Actinopterygii</taxon>
        <taxon>Neopterygii</taxon>
        <taxon>Teleostei</taxon>
        <taxon>Neoteleostei</taxon>
        <taxon>Acanthomorphata</taxon>
        <taxon>Ovalentaria</taxon>
        <taxon>Atherinomorphae</taxon>
        <taxon>Cyprinodontiformes</taxon>
        <taxon>Poeciliidae</taxon>
        <taxon>Poeciliinae</taxon>
        <taxon>Xiphophorus</taxon>
    </lineage>
</organism>